<keyword evidence="2" id="KW-0067">ATP-binding</keyword>
<dbReference type="InterPro" id="IPR041628">
    <property type="entry name" value="ChlI/MoxR_AAA_lid"/>
</dbReference>
<evidence type="ECO:0000313" key="7">
    <source>
        <dbReference type="EMBL" id="MDP2521809.1"/>
    </source>
</evidence>
<dbReference type="Pfam" id="PF17863">
    <property type="entry name" value="AAA_lid_2"/>
    <property type="match status" value="1"/>
</dbReference>
<gene>
    <name evidence="6" type="ORF">Q4490_03160</name>
    <name evidence="7" type="ORF">Q8W30_04420</name>
</gene>
<dbReference type="InterPro" id="IPR011703">
    <property type="entry name" value="ATPase_AAA-3"/>
</dbReference>
<evidence type="ECO:0000313" key="8">
    <source>
        <dbReference type="Proteomes" id="UP001169862"/>
    </source>
</evidence>
<dbReference type="FunFam" id="3.40.50.300:FF:000640">
    <property type="entry name" value="MoxR family ATPase"/>
    <property type="match status" value="1"/>
</dbReference>
<keyword evidence="1" id="KW-0547">Nucleotide-binding</keyword>
<accession>A0AAW7XEX7</accession>
<dbReference type="PIRSF" id="PIRSF002849">
    <property type="entry name" value="AAA_ATPase_chaperone_MoxR_prd"/>
    <property type="match status" value="1"/>
</dbReference>
<dbReference type="Proteomes" id="UP001169862">
    <property type="component" value="Unassembled WGS sequence"/>
</dbReference>
<dbReference type="Gene3D" id="1.10.8.80">
    <property type="entry name" value="Magnesium chelatase subunit I, C-Terminal domain"/>
    <property type="match status" value="1"/>
</dbReference>
<sequence>MQDRVMQAIETISSVIYGKEHTVKLAVTCLLAKGHLLLEDLPGMGKTTLAHTLAHVFGLDYRRVQFTSDLLPADVLGSMVFEPGTGTFRFHAGPVFTQLLLADEVNRATAKTQSALLEAMEERQVSLDGTTRELPSPFFVIATQNPITQLGTYPLPESQLDRFLMRLSMGYPDAETERRLLMHGDTRHDIAALPACLLAEDLLALQQACDQVSLSDAVVNYVQRLAEASRQSDFISLGLSPRGALAVIQSAKAWAFLSGRDYLLPDDIQAVFPSVVSHRLLVRTELGTGKDPATELLSQVDVLQ</sequence>
<dbReference type="RefSeq" id="WP_075172679.1">
    <property type="nucleotide sequence ID" value="NZ_CAXHZV010000040.1"/>
</dbReference>
<keyword evidence="9" id="KW-1185">Reference proteome</keyword>
<dbReference type="EMBL" id="JAUOPG010000002">
    <property type="protein sequence ID" value="MDO6452555.1"/>
    <property type="molecule type" value="Genomic_DNA"/>
</dbReference>
<evidence type="ECO:0000259" key="4">
    <source>
        <dbReference type="Pfam" id="PF07726"/>
    </source>
</evidence>
<feature type="domain" description="ChlI/MoxR AAA lid" evidence="5">
    <location>
        <begin position="228"/>
        <end position="289"/>
    </location>
</feature>
<dbReference type="AlphaFoldDB" id="A0AAW7XEX7"/>
<dbReference type="InterPro" id="IPR050764">
    <property type="entry name" value="CbbQ/NirQ/NorQ/GpvN"/>
</dbReference>
<evidence type="ECO:0000313" key="6">
    <source>
        <dbReference type="EMBL" id="MDO6452555.1"/>
    </source>
</evidence>
<evidence type="ECO:0000259" key="5">
    <source>
        <dbReference type="Pfam" id="PF17863"/>
    </source>
</evidence>
<dbReference type="EMBL" id="JAUYVO010000002">
    <property type="protein sequence ID" value="MDP2521809.1"/>
    <property type="molecule type" value="Genomic_DNA"/>
</dbReference>
<reference evidence="6" key="1">
    <citation type="submission" date="2023-07" db="EMBL/GenBank/DDBJ databases">
        <title>Genome content predicts the carbon catabolic preferences of heterotrophic bacteria.</title>
        <authorList>
            <person name="Gralka M."/>
        </authorList>
    </citation>
    <scope>NUCLEOTIDE SEQUENCE</scope>
    <source>
        <strain evidence="7">5G01</strain>
        <strain evidence="6">I2M16</strain>
    </source>
</reference>
<dbReference type="Pfam" id="PF07726">
    <property type="entry name" value="AAA_3"/>
    <property type="match status" value="1"/>
</dbReference>
<dbReference type="PANTHER" id="PTHR42759:SF5">
    <property type="entry name" value="METHANOL DEHYDROGENASE REGULATOR"/>
    <property type="match status" value="1"/>
</dbReference>
<dbReference type="Proteomes" id="UP001177341">
    <property type="component" value="Unassembled WGS sequence"/>
</dbReference>
<proteinExistence type="inferred from homology"/>
<dbReference type="Gene3D" id="3.40.50.300">
    <property type="entry name" value="P-loop containing nucleotide triphosphate hydrolases"/>
    <property type="match status" value="1"/>
</dbReference>
<dbReference type="PANTHER" id="PTHR42759">
    <property type="entry name" value="MOXR FAMILY PROTEIN"/>
    <property type="match status" value="1"/>
</dbReference>
<organism evidence="6 8">
    <name type="scientific">Neptunomonas phycophila</name>
    <dbReference type="NCBI Taxonomy" id="1572645"/>
    <lineage>
        <taxon>Bacteria</taxon>
        <taxon>Pseudomonadati</taxon>
        <taxon>Pseudomonadota</taxon>
        <taxon>Gammaproteobacteria</taxon>
        <taxon>Oceanospirillales</taxon>
        <taxon>Oceanospirillaceae</taxon>
        <taxon>Neptunomonas</taxon>
    </lineage>
</organism>
<comment type="similarity">
    <text evidence="3">Belongs to the MoxR family.</text>
</comment>
<name>A0AAW7XEX7_9GAMM</name>
<protein>
    <submittedName>
        <fullName evidence="6">MoxR family ATPase</fullName>
    </submittedName>
</protein>
<dbReference type="GO" id="GO:0005524">
    <property type="term" value="F:ATP binding"/>
    <property type="evidence" value="ECO:0007669"/>
    <property type="project" value="UniProtKB-KW"/>
</dbReference>
<evidence type="ECO:0000256" key="1">
    <source>
        <dbReference type="ARBA" id="ARBA00022741"/>
    </source>
</evidence>
<dbReference type="SUPFAM" id="SSF52540">
    <property type="entry name" value="P-loop containing nucleoside triphosphate hydrolases"/>
    <property type="match status" value="1"/>
</dbReference>
<evidence type="ECO:0000256" key="3">
    <source>
        <dbReference type="ARBA" id="ARBA00061607"/>
    </source>
</evidence>
<dbReference type="GO" id="GO:0016887">
    <property type="term" value="F:ATP hydrolysis activity"/>
    <property type="evidence" value="ECO:0007669"/>
    <property type="project" value="InterPro"/>
</dbReference>
<evidence type="ECO:0000256" key="2">
    <source>
        <dbReference type="ARBA" id="ARBA00022840"/>
    </source>
</evidence>
<dbReference type="InterPro" id="IPR027417">
    <property type="entry name" value="P-loop_NTPase"/>
</dbReference>
<comment type="caution">
    <text evidence="6">The sequence shown here is derived from an EMBL/GenBank/DDBJ whole genome shotgun (WGS) entry which is preliminary data.</text>
</comment>
<feature type="domain" description="ATPase AAA-3" evidence="4">
    <location>
        <begin position="35"/>
        <end position="165"/>
    </location>
</feature>
<evidence type="ECO:0000313" key="9">
    <source>
        <dbReference type="Proteomes" id="UP001177341"/>
    </source>
</evidence>